<organism evidence="2 3">
    <name type="scientific">Streptomyces liliifuscus</name>
    <dbReference type="NCBI Taxonomy" id="2797636"/>
    <lineage>
        <taxon>Bacteria</taxon>
        <taxon>Bacillati</taxon>
        <taxon>Actinomycetota</taxon>
        <taxon>Actinomycetes</taxon>
        <taxon>Kitasatosporales</taxon>
        <taxon>Streptomycetaceae</taxon>
        <taxon>Streptomyces</taxon>
    </lineage>
</organism>
<dbReference type="RefSeq" id="WP_200394145.1">
    <property type="nucleotide sequence ID" value="NZ_CP066831.1"/>
</dbReference>
<keyword evidence="3" id="KW-1185">Reference proteome</keyword>
<dbReference type="KEGG" id="slf:JEQ17_05525"/>
<protein>
    <submittedName>
        <fullName evidence="2">Uncharacterized protein</fullName>
    </submittedName>
</protein>
<keyword evidence="1" id="KW-0472">Membrane</keyword>
<evidence type="ECO:0000313" key="2">
    <source>
        <dbReference type="EMBL" id="QQM38984.1"/>
    </source>
</evidence>
<feature type="transmembrane region" description="Helical" evidence="1">
    <location>
        <begin position="128"/>
        <end position="145"/>
    </location>
</feature>
<reference evidence="2 3" key="1">
    <citation type="submission" date="2020-12" db="EMBL/GenBank/DDBJ databases">
        <title>A novel species.</title>
        <authorList>
            <person name="Li K."/>
        </authorList>
    </citation>
    <scope>NUCLEOTIDE SEQUENCE [LARGE SCALE GENOMIC DNA]</scope>
    <source>
        <strain evidence="2 3">ZYC-3</strain>
    </source>
</reference>
<keyword evidence="1" id="KW-1133">Transmembrane helix</keyword>
<proteinExistence type="predicted"/>
<evidence type="ECO:0000256" key="1">
    <source>
        <dbReference type="SAM" id="Phobius"/>
    </source>
</evidence>
<evidence type="ECO:0000313" key="3">
    <source>
        <dbReference type="Proteomes" id="UP000595636"/>
    </source>
</evidence>
<accession>A0A7T7I0W4</accession>
<dbReference type="Proteomes" id="UP000595636">
    <property type="component" value="Chromosome"/>
</dbReference>
<keyword evidence="1" id="KW-0812">Transmembrane</keyword>
<sequence>MAGVSLPEHPYSRTEATRLLCAGVYQDAGFRRRVIDELVDHQERPVAPPLGVDVLPVLAHAVRVTRQEARTAGLMLVAWLGFLLSDIVMFWDRVADSWGDGAEVGFGDVFTAFYAGDEKLTAGMPMPWSQFYAFVALGLWFAHAVKSPSAEGRQAGLPDPVAKAAEGFGRTVTWCAAMFAVF</sequence>
<dbReference type="AlphaFoldDB" id="A0A7T7I0W4"/>
<feature type="transmembrane region" description="Helical" evidence="1">
    <location>
        <begin position="72"/>
        <end position="91"/>
    </location>
</feature>
<name>A0A7T7I0W4_9ACTN</name>
<gene>
    <name evidence="2" type="ORF">JEQ17_05525</name>
</gene>
<dbReference type="EMBL" id="CP066831">
    <property type="protein sequence ID" value="QQM38984.1"/>
    <property type="molecule type" value="Genomic_DNA"/>
</dbReference>